<dbReference type="PROSITE" id="PS00141">
    <property type="entry name" value="ASP_PROTEASE"/>
    <property type="match status" value="1"/>
</dbReference>
<dbReference type="InterPro" id="IPR021109">
    <property type="entry name" value="Peptidase_aspartic_dom_sf"/>
</dbReference>
<organism evidence="2 3">
    <name type="scientific">Geotalea uraniireducens (strain Rf4)</name>
    <name type="common">Geobacter uraniireducens</name>
    <dbReference type="NCBI Taxonomy" id="351605"/>
    <lineage>
        <taxon>Bacteria</taxon>
        <taxon>Pseudomonadati</taxon>
        <taxon>Thermodesulfobacteriota</taxon>
        <taxon>Desulfuromonadia</taxon>
        <taxon>Geobacterales</taxon>
        <taxon>Geobacteraceae</taxon>
        <taxon>Geotalea</taxon>
    </lineage>
</organism>
<dbReference type="Pfam" id="PF13650">
    <property type="entry name" value="Asp_protease_2"/>
    <property type="match status" value="1"/>
</dbReference>
<dbReference type="AlphaFoldDB" id="A5G5X9"/>
<feature type="compositionally biased region" description="Basic and acidic residues" evidence="1">
    <location>
        <begin position="21"/>
        <end position="32"/>
    </location>
</feature>
<dbReference type="HOGENOM" id="CLU_097849_0_0_7"/>
<sequence length="184" mass="20253">MRKDKYDDLPEDERAVMLEKERNERAAAKQQEEAEQAQSLQARKAAEAKAARERQRALLSTPVVISGLQVFVPVTLTNGEAETEAMLLLDTGATTSVITPEVAARLNIGETDNVRVGVVGGKVLKARKGVLTQMRVGPIRRARQEVVIIRQRAGIMGDGLLGMTFLGGLKYTIDFQKQTLNWIP</sequence>
<dbReference type="InterPro" id="IPR001969">
    <property type="entry name" value="Aspartic_peptidase_AS"/>
</dbReference>
<keyword evidence="3" id="KW-1185">Reference proteome</keyword>
<evidence type="ECO:0008006" key="4">
    <source>
        <dbReference type="Google" id="ProtNLM"/>
    </source>
</evidence>
<feature type="region of interest" description="Disordered" evidence="1">
    <location>
        <begin position="21"/>
        <end position="41"/>
    </location>
</feature>
<proteinExistence type="predicted"/>
<gene>
    <name evidence="2" type="ordered locus">Gura_3025</name>
</gene>
<dbReference type="RefSeq" id="WP_011939866.1">
    <property type="nucleotide sequence ID" value="NC_009483.1"/>
</dbReference>
<name>A5G5X9_GEOUR</name>
<dbReference type="OrthoDB" id="5394411at2"/>
<dbReference type="SUPFAM" id="SSF50630">
    <property type="entry name" value="Acid proteases"/>
    <property type="match status" value="1"/>
</dbReference>
<dbReference type="STRING" id="351605.Gura_3025"/>
<dbReference type="InterPro" id="IPR034122">
    <property type="entry name" value="Retropepsin-like_bacterial"/>
</dbReference>
<reference evidence="2 3" key="1">
    <citation type="submission" date="2007-05" db="EMBL/GenBank/DDBJ databases">
        <title>Complete sequence of Geobacter uraniireducens Rf4.</title>
        <authorList>
            <consortium name="US DOE Joint Genome Institute"/>
            <person name="Copeland A."/>
            <person name="Lucas S."/>
            <person name="Lapidus A."/>
            <person name="Barry K."/>
            <person name="Detter J.C."/>
            <person name="Glavina del Rio T."/>
            <person name="Hammon N."/>
            <person name="Israni S."/>
            <person name="Dalin E."/>
            <person name="Tice H."/>
            <person name="Pitluck S."/>
            <person name="Chertkov O."/>
            <person name="Brettin T."/>
            <person name="Bruce D."/>
            <person name="Han C."/>
            <person name="Schmutz J."/>
            <person name="Larimer F."/>
            <person name="Land M."/>
            <person name="Hauser L."/>
            <person name="Kyrpides N."/>
            <person name="Mikhailova N."/>
            <person name="Shelobolina E."/>
            <person name="Aklujkar M."/>
            <person name="Lovley D."/>
            <person name="Richardson P."/>
        </authorList>
    </citation>
    <scope>NUCLEOTIDE SEQUENCE [LARGE SCALE GENOMIC DNA]</scope>
    <source>
        <strain evidence="2 3">Rf4</strain>
    </source>
</reference>
<evidence type="ECO:0000256" key="1">
    <source>
        <dbReference type="SAM" id="MobiDB-lite"/>
    </source>
</evidence>
<dbReference type="GO" id="GO:0004190">
    <property type="term" value="F:aspartic-type endopeptidase activity"/>
    <property type="evidence" value="ECO:0007669"/>
    <property type="project" value="InterPro"/>
</dbReference>
<dbReference type="Gene3D" id="2.40.70.10">
    <property type="entry name" value="Acid Proteases"/>
    <property type="match status" value="1"/>
</dbReference>
<accession>A5G5X9</accession>
<dbReference type="EMBL" id="CP000698">
    <property type="protein sequence ID" value="ABQ27197.1"/>
    <property type="molecule type" value="Genomic_DNA"/>
</dbReference>
<evidence type="ECO:0000313" key="2">
    <source>
        <dbReference type="EMBL" id="ABQ27197.1"/>
    </source>
</evidence>
<dbReference type="Proteomes" id="UP000006695">
    <property type="component" value="Chromosome"/>
</dbReference>
<dbReference type="CDD" id="cd05483">
    <property type="entry name" value="retropepsin_like_bacteria"/>
    <property type="match status" value="1"/>
</dbReference>
<evidence type="ECO:0000313" key="3">
    <source>
        <dbReference type="Proteomes" id="UP000006695"/>
    </source>
</evidence>
<dbReference type="GO" id="GO:0006508">
    <property type="term" value="P:proteolysis"/>
    <property type="evidence" value="ECO:0007669"/>
    <property type="project" value="InterPro"/>
</dbReference>
<protein>
    <recommendedName>
        <fullName evidence="4">Aspartyl protease</fullName>
    </recommendedName>
</protein>
<dbReference type="KEGG" id="gur:Gura_3025"/>